<dbReference type="InterPro" id="IPR008969">
    <property type="entry name" value="CarboxyPept-like_regulatory"/>
</dbReference>
<proteinExistence type="predicted"/>
<dbReference type="InterPro" id="IPR043741">
    <property type="entry name" value="DUF5686"/>
</dbReference>
<dbReference type="eggNOG" id="COG1470">
    <property type="taxonomic scope" value="Bacteria"/>
</dbReference>
<dbReference type="Proteomes" id="UP000004892">
    <property type="component" value="Unassembled WGS sequence"/>
</dbReference>
<organism evidence="1 2">
    <name type="scientific">Odoribacter laneus YIT 12061</name>
    <dbReference type="NCBI Taxonomy" id="742817"/>
    <lineage>
        <taxon>Bacteria</taxon>
        <taxon>Pseudomonadati</taxon>
        <taxon>Bacteroidota</taxon>
        <taxon>Bacteroidia</taxon>
        <taxon>Bacteroidales</taxon>
        <taxon>Odoribacteraceae</taxon>
        <taxon>Odoribacter</taxon>
    </lineage>
</organism>
<dbReference type="AlphaFoldDB" id="H1DFP2"/>
<evidence type="ECO:0000313" key="1">
    <source>
        <dbReference type="EMBL" id="EHP48715.1"/>
    </source>
</evidence>
<dbReference type="GeneID" id="98068665"/>
<accession>H1DFP2</accession>
<dbReference type="PATRIC" id="fig|742817.3.peg.1141"/>
<comment type="caution">
    <text evidence="1">The sequence shown here is derived from an EMBL/GenBank/DDBJ whole genome shotgun (WGS) entry which is preliminary data.</text>
</comment>
<evidence type="ECO:0000313" key="2">
    <source>
        <dbReference type="Proteomes" id="UP000004892"/>
    </source>
</evidence>
<name>H1DFP2_9BACT</name>
<dbReference type="Pfam" id="PF18939">
    <property type="entry name" value="DUF5686"/>
    <property type="match status" value="1"/>
</dbReference>
<keyword evidence="2" id="KW-1185">Reference proteome</keyword>
<protein>
    <recommendedName>
        <fullName evidence="3">Carboxypeptidase-like regulatory domain-containing protein</fullName>
    </recommendedName>
</protein>
<evidence type="ECO:0008006" key="3">
    <source>
        <dbReference type="Google" id="ProtNLM"/>
    </source>
</evidence>
<dbReference type="RefSeq" id="WP_009136226.1">
    <property type="nucleotide sequence ID" value="NZ_JH594596.1"/>
</dbReference>
<dbReference type="Pfam" id="PF13715">
    <property type="entry name" value="CarbopepD_reg_2"/>
    <property type="match status" value="1"/>
</dbReference>
<dbReference type="EMBL" id="ADMC01000017">
    <property type="protein sequence ID" value="EHP48715.1"/>
    <property type="molecule type" value="Genomic_DNA"/>
</dbReference>
<dbReference type="STRING" id="742817.HMPREF9449_01078"/>
<dbReference type="SUPFAM" id="SSF49464">
    <property type="entry name" value="Carboxypeptidase regulatory domain-like"/>
    <property type="match status" value="1"/>
</dbReference>
<dbReference type="HOGENOM" id="CLU_015931_0_0_10"/>
<reference evidence="1 2" key="1">
    <citation type="submission" date="2012-01" db="EMBL/GenBank/DDBJ databases">
        <title>The Genome Sequence of Odoribacter laneus YIT 12061.</title>
        <authorList>
            <consortium name="The Broad Institute Genome Sequencing Platform"/>
            <person name="Earl A."/>
            <person name="Ward D."/>
            <person name="Feldgarden M."/>
            <person name="Gevers D."/>
            <person name="Morotomi M."/>
            <person name="Young S.K."/>
            <person name="Zeng Q."/>
            <person name="Gargeya S."/>
            <person name="Fitzgerald M."/>
            <person name="Haas B."/>
            <person name="Abouelleil A."/>
            <person name="Alvarado L."/>
            <person name="Arachchi H.M."/>
            <person name="Berlin A."/>
            <person name="Chapman S.B."/>
            <person name="Gearin G."/>
            <person name="Goldberg J."/>
            <person name="Griggs A."/>
            <person name="Gujja S."/>
            <person name="Hansen M."/>
            <person name="Heiman D."/>
            <person name="Howarth C."/>
            <person name="Larimer J."/>
            <person name="Lui A."/>
            <person name="MacDonald P.J.P."/>
            <person name="McCowen C."/>
            <person name="Montmayeur A."/>
            <person name="Murphy C."/>
            <person name="Neiman D."/>
            <person name="Pearson M."/>
            <person name="Priest M."/>
            <person name="Roberts A."/>
            <person name="Saif S."/>
            <person name="Shea T."/>
            <person name="Sisk P."/>
            <person name="Stolte C."/>
            <person name="Sykes S."/>
            <person name="Wortman J."/>
            <person name="Nusbaum C."/>
            <person name="Birren B."/>
        </authorList>
    </citation>
    <scope>NUCLEOTIDE SEQUENCE [LARGE SCALE GENOMIC DNA]</scope>
    <source>
        <strain evidence="1 2">YIT 12061</strain>
    </source>
</reference>
<dbReference type="Gene3D" id="2.60.40.1120">
    <property type="entry name" value="Carboxypeptidase-like, regulatory domain"/>
    <property type="match status" value="1"/>
</dbReference>
<gene>
    <name evidence="1" type="ORF">HMPREF9449_01078</name>
</gene>
<sequence length="877" mass="101982">MKSFWLSIGLFIALIMQGKAQVLIGQITDEEGRAIEGATIYIRETMQGTVADENGNFRIHLAAGDYSLEISALGYEKQLIEWEITEKEASLSVRLKPIRYMLKEVRVIGKGEDPAYYIMRNAIARAPYHRRKVKEYFSEVYSRGNFRIDNLPRILKWGKTGREVFDTIKGKTLLMESVMDIKFQSPNRYKRNILAFNTTIPEEIGPEKALNVVTSSIYDPDILGILSPLSPGAFSSYKFRLEDSYREGERMINKIEVQSKINNNRLWNGWIYIADEEWCVVGFDFSYNVKGFSAQMQVGFNEIAAAIFLPTSYNIAIGMDMMGLEGEAKYFSSVKYKELQIDTIQLTLATEDTSIRKRAVSKKEQKIRHKIQELSEKEDLTNRQAYELARLSQRLQEWSSSDSVSPYQIPLRRLKDSVTVDTMVTKRDSLYWQKIRTVPLLEEEIKSYEGRDSLRKFMEKVFGPPDTVPNKADMIFSKIMLGDTFALDNRKRVGLEVGGLWEIFPQYNVVDGLWIGQNVQLHIYMNKGKKISFGPSLYYGTARKTLLWKMNANWLYAPMSRGQWELDFGEMSEDYGHAGEGALFENSISSFFFQKLRKNFIRFYERRFIHLKHSIDIANGLTFAVEGQYERRDLLRNHISRKNIEPNDPVLEGGVDMPENTSLIAGIRLTYTPCYFFTVKNHQKQYERSAWPTFSIGYVRGLPTDATYTSRFERLDIGIKQNIKLGLFDSFSYSVNAGQFLSRKEIYFPDYMHFTTIGWVYSTDRFSEDFFLGEYYAWHTKDKWLRGAINYNSAFLLLKRLPFMQNMTFDEGIHGRYLWTPEIGNYMECGYSIGLQEYSRLGVFVGFNRHGYQEIKVRMALPLQVKEFKKIFQEYTK</sequence>